<accession>A0A0D5C0I8</accession>
<feature type="domain" description="Response regulatory" evidence="1">
    <location>
        <begin position="9"/>
        <end position="133"/>
    </location>
</feature>
<gene>
    <name evidence="2" type="ORF">NADRNF5_0397</name>
</gene>
<dbReference type="Proteomes" id="UP000032408">
    <property type="component" value="Chromosome"/>
</dbReference>
<dbReference type="Pfam" id="PF00072">
    <property type="entry name" value="Response_reg"/>
    <property type="match status" value="1"/>
</dbReference>
<dbReference type="HOGENOM" id="CLU_000445_69_15_2"/>
<dbReference type="InterPro" id="IPR052048">
    <property type="entry name" value="ST_Response_Regulator"/>
</dbReference>
<dbReference type="InterPro" id="IPR011006">
    <property type="entry name" value="CheY-like_superfamily"/>
</dbReference>
<dbReference type="Gene3D" id="3.40.50.2300">
    <property type="match status" value="1"/>
</dbReference>
<evidence type="ECO:0000313" key="2">
    <source>
        <dbReference type="EMBL" id="AJW70093.1"/>
    </source>
</evidence>
<dbReference type="PROSITE" id="PS50110">
    <property type="entry name" value="RESPONSE_REGULATORY"/>
    <property type="match status" value="1"/>
</dbReference>
<dbReference type="PANTHER" id="PTHR43228">
    <property type="entry name" value="TWO-COMPONENT RESPONSE REGULATOR"/>
    <property type="match status" value="1"/>
</dbReference>
<proteinExistence type="predicted"/>
<dbReference type="SMART" id="SM00448">
    <property type="entry name" value="REC"/>
    <property type="match status" value="1"/>
</dbReference>
<dbReference type="PANTHER" id="PTHR43228:SF1">
    <property type="entry name" value="TWO-COMPONENT RESPONSE REGULATOR ARR22"/>
    <property type="match status" value="1"/>
</dbReference>
<dbReference type="SUPFAM" id="SSF52172">
    <property type="entry name" value="CheY-like"/>
    <property type="match status" value="1"/>
</dbReference>
<reference evidence="2 3" key="2">
    <citation type="journal article" date="2016" name="ISME J.">
        <title>Physiological and genomic characterization of two novel marine thaumarchaeal strains indicates niche differentiation.</title>
        <authorList>
            <person name="Bayer B."/>
            <person name="Vojvoda J."/>
            <person name="Offre P."/>
            <person name="Alves R.J."/>
            <person name="Elisabeth N.H."/>
            <person name="Garcia J.A."/>
            <person name="Volland J.M."/>
            <person name="Srivastava A."/>
            <person name="Schleper C."/>
            <person name="Herndl G.J."/>
        </authorList>
    </citation>
    <scope>NUCLEOTIDE SEQUENCE [LARGE SCALE GENOMIC DNA]</scope>
    <source>
        <strain evidence="2 3">NF5</strain>
    </source>
</reference>
<dbReference type="KEGG" id="nin:NADRNF5_0397"/>
<dbReference type="STRING" id="1580092.NADRNF5_0397"/>
<organism evidence="2 3">
    <name type="scientific">Nitrosopumilus adriaticus</name>
    <dbReference type="NCBI Taxonomy" id="1580092"/>
    <lineage>
        <taxon>Archaea</taxon>
        <taxon>Nitrososphaerota</taxon>
        <taxon>Nitrososphaeria</taxon>
        <taxon>Nitrosopumilales</taxon>
        <taxon>Nitrosopumilaceae</taxon>
        <taxon>Nitrosopumilus</taxon>
    </lineage>
</organism>
<evidence type="ECO:0000259" key="1">
    <source>
        <dbReference type="PROSITE" id="PS50110"/>
    </source>
</evidence>
<dbReference type="GO" id="GO:0000160">
    <property type="term" value="P:phosphorelay signal transduction system"/>
    <property type="evidence" value="ECO:0007669"/>
    <property type="project" value="InterPro"/>
</dbReference>
<keyword evidence="3" id="KW-1185">Reference proteome</keyword>
<reference evidence="3" key="1">
    <citation type="submission" date="2015-03" db="EMBL/GenBank/DDBJ databases">
        <title>Characterization of two novel Thaumarchaeota isolated from the Northern Adriatic Sea.</title>
        <authorList>
            <person name="Bayer B."/>
            <person name="Vojvoda J."/>
            <person name="Offre P."/>
            <person name="Srivastava A."/>
            <person name="Elisabeth N."/>
            <person name="Garcia J.A.L."/>
            <person name="Schleper C."/>
            <person name="Herndl G.J."/>
        </authorList>
    </citation>
    <scope>NUCLEOTIDE SEQUENCE [LARGE SCALE GENOMIC DNA]</scope>
    <source>
        <strain evidence="3">NF5</strain>
    </source>
</reference>
<dbReference type="InterPro" id="IPR001789">
    <property type="entry name" value="Sig_transdc_resp-reg_receiver"/>
</dbReference>
<name>A0A0D5C0I8_9ARCH</name>
<dbReference type="EMBL" id="CP011070">
    <property type="protein sequence ID" value="AJW70093.1"/>
    <property type="molecule type" value="Genomic_DNA"/>
</dbReference>
<dbReference type="AlphaFoldDB" id="A0A0D5C0I8"/>
<evidence type="ECO:0000313" key="3">
    <source>
        <dbReference type="Proteomes" id="UP000032408"/>
    </source>
</evidence>
<sequence>MYEIMHSLKILVVEDSEAIAGFYKDVLESEGHKVSIAVDGREEIELYENEMCSHQSEQQPPFDLIVSDNSMPVLNGIEAGAKILEMMPNQKIFFVTANKDMILKKFSVDGKNIDVAAKPIKIDLFLKKVNSLAQN</sequence>
<protein>
    <recommendedName>
        <fullName evidence="1">Response regulatory domain-containing protein</fullName>
    </recommendedName>
</protein>